<dbReference type="SUPFAM" id="SSF48452">
    <property type="entry name" value="TPR-like"/>
    <property type="match status" value="1"/>
</dbReference>
<comment type="caution">
    <text evidence="1">The sequence shown here is derived from an EMBL/GenBank/DDBJ whole genome shotgun (WGS) entry which is preliminary data.</text>
</comment>
<protein>
    <submittedName>
        <fullName evidence="1">Dyslexia susceptibility 1-like protein</fullName>
    </submittedName>
</protein>
<name>A0A1W0WM35_HYPEX</name>
<evidence type="ECO:0000313" key="1">
    <source>
        <dbReference type="EMBL" id="OQV16281.1"/>
    </source>
</evidence>
<dbReference type="InterPro" id="IPR011990">
    <property type="entry name" value="TPR-like_helical_dom_sf"/>
</dbReference>
<dbReference type="Proteomes" id="UP000192578">
    <property type="component" value="Unassembled WGS sequence"/>
</dbReference>
<dbReference type="GO" id="GO:0036159">
    <property type="term" value="P:inner dynein arm assembly"/>
    <property type="evidence" value="ECO:0007669"/>
    <property type="project" value="TreeGrafter"/>
</dbReference>
<dbReference type="EMBL" id="MTYJ01000076">
    <property type="protein sequence ID" value="OQV16281.1"/>
    <property type="molecule type" value="Genomic_DNA"/>
</dbReference>
<dbReference type="PANTHER" id="PTHR46492">
    <property type="entry name" value="DYNEIN ASSEMBLY FACTOR 4, AXONEMAL"/>
    <property type="match status" value="1"/>
</dbReference>
<dbReference type="OrthoDB" id="348005at2759"/>
<accession>A0A1W0WM35</accession>
<dbReference type="GO" id="GO:0036158">
    <property type="term" value="P:outer dynein arm assembly"/>
    <property type="evidence" value="ECO:0007669"/>
    <property type="project" value="TreeGrafter"/>
</dbReference>
<proteinExistence type="predicted"/>
<dbReference type="Pfam" id="PF13414">
    <property type="entry name" value="TPR_11"/>
    <property type="match status" value="1"/>
</dbReference>
<sequence>MMRAIRQEALDFSLQRSRLELERRKATKQETHKFAVNVHMDAEAARIRNIAARKELDKAEALAGFDFSDGLSRIRKEQLEPVAASLNPPSIPDEALEELFSRIAEVDKRKTEGSQKAKARSRTKTLALAKRPGAVRSCGTISFTSTPRHFPTPQRESQVLEEETWLRKQADYRKVLDEPDSACSRTEERDPLWLKEKGDFFLAAGDYNSAIACYSRAAQLGSNMPEIYMNRALAHFHKNNLHKVLEDSSKALDTYPESVETSRKERTKAHWRRALAFLKMDLMVESLIEFEGALKTGWVDENLVKQRHVVKSLIEGTGVDSPLTNSVSMFSGLVSEKS</sequence>
<dbReference type="Gene3D" id="1.25.40.10">
    <property type="entry name" value="Tetratricopeptide repeat domain"/>
    <property type="match status" value="1"/>
</dbReference>
<dbReference type="PANTHER" id="PTHR46492:SF1">
    <property type="entry name" value="DYNEIN AXONEMAL ASSEMBLY FACTOR 4"/>
    <property type="match status" value="1"/>
</dbReference>
<dbReference type="InterPro" id="IPR052004">
    <property type="entry name" value="Dynein_assembly_factor_4"/>
</dbReference>
<dbReference type="AlphaFoldDB" id="A0A1W0WM35"/>
<evidence type="ECO:0000313" key="2">
    <source>
        <dbReference type="Proteomes" id="UP000192578"/>
    </source>
</evidence>
<gene>
    <name evidence="1" type="ORF">BV898_09589</name>
</gene>
<dbReference type="SMART" id="SM00028">
    <property type="entry name" value="TPR"/>
    <property type="match status" value="2"/>
</dbReference>
<keyword evidence="2" id="KW-1185">Reference proteome</keyword>
<dbReference type="InterPro" id="IPR019734">
    <property type="entry name" value="TPR_rpt"/>
</dbReference>
<dbReference type="GO" id="GO:0003341">
    <property type="term" value="P:cilium movement"/>
    <property type="evidence" value="ECO:0007669"/>
    <property type="project" value="TreeGrafter"/>
</dbReference>
<reference evidence="2" key="1">
    <citation type="submission" date="2017-01" db="EMBL/GenBank/DDBJ databases">
        <title>Comparative genomics of anhydrobiosis in the tardigrade Hypsibius dujardini.</title>
        <authorList>
            <person name="Yoshida Y."/>
            <person name="Koutsovoulos G."/>
            <person name="Laetsch D."/>
            <person name="Stevens L."/>
            <person name="Kumar S."/>
            <person name="Horikawa D."/>
            <person name="Ishino K."/>
            <person name="Komine S."/>
            <person name="Tomita M."/>
            <person name="Blaxter M."/>
            <person name="Arakawa K."/>
        </authorList>
    </citation>
    <scope>NUCLEOTIDE SEQUENCE [LARGE SCALE GENOMIC DNA]</scope>
    <source>
        <strain evidence="2">Z151</strain>
    </source>
</reference>
<organism evidence="1 2">
    <name type="scientific">Hypsibius exemplaris</name>
    <name type="common">Freshwater tardigrade</name>
    <dbReference type="NCBI Taxonomy" id="2072580"/>
    <lineage>
        <taxon>Eukaryota</taxon>
        <taxon>Metazoa</taxon>
        <taxon>Ecdysozoa</taxon>
        <taxon>Tardigrada</taxon>
        <taxon>Eutardigrada</taxon>
        <taxon>Parachela</taxon>
        <taxon>Hypsibioidea</taxon>
        <taxon>Hypsibiidae</taxon>
        <taxon>Hypsibius</taxon>
    </lineage>
</organism>